<dbReference type="STRING" id="56857.A0A200Q6W7"/>
<sequence>MASSEGGVPTSLIRQVQISLREEAGIPSSYDPHDPALFDLPYSSFPLSEILEKFDSTPSYLRCKHCRGPLLRGLQSIVCVYCGAQQRKQMPPDPIPFKSTFAYAWLLQSLDLDGSEAVGLATGDSDSTKGQNASKDELVLSDLFDLELKWPAELEEMESVAVNKASFLSKSSLNLAGVDLDNFFTEATKETANVSKEQLIPNKEIKSTESHEFPSQESLNLFESAQSFNVVVRTGLTEGAVDDTFSGWEAEFQSASSGTLCGDSKSRDPFMESPIDLSIPGESVFGPYTDIKFKNSIVDSDVKTELDFFPPASIGKPKKNSSNPSSTSDNWIQDDLWPSGNSKVSNSEKVNTDDGSIDAWQDFASSGNAQDPFSSSWKQTGDRITSSNEQASDMNLVSLGNNVQEMEFGSFMQPDLFPGLSRSDGGSTDVKNIQETSIVNRVEVGGLKTGGDGKSPMNDDDGSSDTAVQTDSANSIAVESLMSQMHDLSFMLDTNLSIPKRSSDGFGSDL</sequence>
<accession>A0A200Q6W7</accession>
<feature type="compositionally biased region" description="Polar residues" evidence="1">
    <location>
        <begin position="339"/>
        <end position="349"/>
    </location>
</feature>
<reference evidence="3 4" key="1">
    <citation type="journal article" date="2017" name="Mol. Plant">
        <title>The Genome of Medicinal Plant Macleaya cordata Provides New Insights into Benzylisoquinoline Alkaloids Metabolism.</title>
        <authorList>
            <person name="Liu X."/>
            <person name="Liu Y."/>
            <person name="Huang P."/>
            <person name="Ma Y."/>
            <person name="Qing Z."/>
            <person name="Tang Q."/>
            <person name="Cao H."/>
            <person name="Cheng P."/>
            <person name="Zheng Y."/>
            <person name="Yuan Z."/>
            <person name="Zhou Y."/>
            <person name="Liu J."/>
            <person name="Tang Z."/>
            <person name="Zhuo Y."/>
            <person name="Zhang Y."/>
            <person name="Yu L."/>
            <person name="Huang J."/>
            <person name="Yang P."/>
            <person name="Peng Q."/>
            <person name="Zhang J."/>
            <person name="Jiang W."/>
            <person name="Zhang Z."/>
            <person name="Lin K."/>
            <person name="Ro D.K."/>
            <person name="Chen X."/>
            <person name="Xiong X."/>
            <person name="Shang Y."/>
            <person name="Huang S."/>
            <person name="Zeng J."/>
        </authorList>
    </citation>
    <scope>NUCLEOTIDE SEQUENCE [LARGE SCALE GENOMIC DNA]</scope>
    <source>
        <strain evidence="4">cv. BLH2017</strain>
        <tissue evidence="3">Root</tissue>
    </source>
</reference>
<dbReference type="Proteomes" id="UP000195402">
    <property type="component" value="Unassembled WGS sequence"/>
</dbReference>
<dbReference type="PANTHER" id="PTHR36308:SF1">
    <property type="entry name" value="DENTIN SIALOPHOSPHOPROTEIN-RELATED"/>
    <property type="match status" value="1"/>
</dbReference>
<evidence type="ECO:0000313" key="3">
    <source>
        <dbReference type="EMBL" id="OVA06226.1"/>
    </source>
</evidence>
<evidence type="ECO:0000256" key="1">
    <source>
        <dbReference type="SAM" id="MobiDB-lite"/>
    </source>
</evidence>
<evidence type="ECO:0000259" key="2">
    <source>
        <dbReference type="Pfam" id="PF25122"/>
    </source>
</evidence>
<dbReference type="FunCoup" id="A0A200Q6W7">
    <property type="interactions" value="74"/>
</dbReference>
<keyword evidence="4" id="KW-1185">Reference proteome</keyword>
<comment type="caution">
    <text evidence="3">The sequence shown here is derived from an EMBL/GenBank/DDBJ whole genome shotgun (WGS) entry which is preliminary data.</text>
</comment>
<proteinExistence type="predicted"/>
<feature type="region of interest" description="Disordered" evidence="1">
    <location>
        <begin position="444"/>
        <end position="472"/>
    </location>
</feature>
<feature type="region of interest" description="Disordered" evidence="1">
    <location>
        <begin position="309"/>
        <end position="388"/>
    </location>
</feature>
<dbReference type="PANTHER" id="PTHR36308">
    <property type="entry name" value="DENTIN SIALOPHOSPHOPROTEIN-RELATED"/>
    <property type="match status" value="1"/>
</dbReference>
<dbReference type="InParanoid" id="A0A200Q6W7"/>
<dbReference type="InterPro" id="IPR056717">
    <property type="entry name" value="DUF7815"/>
</dbReference>
<feature type="compositionally biased region" description="Polar residues" evidence="1">
    <location>
        <begin position="363"/>
        <end position="388"/>
    </location>
</feature>
<dbReference type="EMBL" id="MVGT01002903">
    <property type="protein sequence ID" value="OVA06226.1"/>
    <property type="molecule type" value="Genomic_DNA"/>
</dbReference>
<organism evidence="3 4">
    <name type="scientific">Macleaya cordata</name>
    <name type="common">Five-seeded plume-poppy</name>
    <name type="synonym">Bocconia cordata</name>
    <dbReference type="NCBI Taxonomy" id="56857"/>
    <lineage>
        <taxon>Eukaryota</taxon>
        <taxon>Viridiplantae</taxon>
        <taxon>Streptophyta</taxon>
        <taxon>Embryophyta</taxon>
        <taxon>Tracheophyta</taxon>
        <taxon>Spermatophyta</taxon>
        <taxon>Magnoliopsida</taxon>
        <taxon>Ranunculales</taxon>
        <taxon>Papaveraceae</taxon>
        <taxon>Papaveroideae</taxon>
        <taxon>Macleaya</taxon>
    </lineage>
</organism>
<dbReference type="OrthoDB" id="1904894at2759"/>
<name>A0A200Q6W7_MACCD</name>
<gene>
    <name evidence="3" type="ORF">BVC80_819g7</name>
</gene>
<evidence type="ECO:0000313" key="4">
    <source>
        <dbReference type="Proteomes" id="UP000195402"/>
    </source>
</evidence>
<feature type="domain" description="DUF7815" evidence="2">
    <location>
        <begin position="59"/>
        <end position="85"/>
    </location>
</feature>
<dbReference type="OMA" id="DVGQHAS"/>
<dbReference type="AlphaFoldDB" id="A0A200Q6W7"/>
<dbReference type="Pfam" id="PF25122">
    <property type="entry name" value="DUF7815"/>
    <property type="match status" value="1"/>
</dbReference>
<protein>
    <recommendedName>
        <fullName evidence="2">DUF7815 domain-containing protein</fullName>
    </recommendedName>
</protein>